<dbReference type="Proteomes" id="UP000293360">
    <property type="component" value="Unassembled WGS sequence"/>
</dbReference>
<protein>
    <submittedName>
        <fullName evidence="1">Uncharacterized protein</fullName>
    </submittedName>
</protein>
<name>A0A4Q4TBV2_9PEZI</name>
<keyword evidence="2" id="KW-1185">Reference proteome</keyword>
<dbReference type="EMBL" id="QJNU01000225">
    <property type="protein sequence ID" value="RYP04151.1"/>
    <property type="molecule type" value="Genomic_DNA"/>
</dbReference>
<evidence type="ECO:0000313" key="1">
    <source>
        <dbReference type="EMBL" id="RYP04151.1"/>
    </source>
</evidence>
<gene>
    <name evidence="1" type="ORF">DL764_004650</name>
</gene>
<dbReference type="AlphaFoldDB" id="A0A4Q4TBV2"/>
<evidence type="ECO:0000313" key="2">
    <source>
        <dbReference type="Proteomes" id="UP000293360"/>
    </source>
</evidence>
<organism evidence="1 2">
    <name type="scientific">Monosporascus ibericus</name>
    <dbReference type="NCBI Taxonomy" id="155417"/>
    <lineage>
        <taxon>Eukaryota</taxon>
        <taxon>Fungi</taxon>
        <taxon>Dikarya</taxon>
        <taxon>Ascomycota</taxon>
        <taxon>Pezizomycotina</taxon>
        <taxon>Sordariomycetes</taxon>
        <taxon>Xylariomycetidae</taxon>
        <taxon>Xylariales</taxon>
        <taxon>Xylariales incertae sedis</taxon>
        <taxon>Monosporascus</taxon>
    </lineage>
</organism>
<dbReference type="OrthoDB" id="4129651at2759"/>
<accession>A0A4Q4TBV2</accession>
<reference evidence="1 2" key="1">
    <citation type="submission" date="2018-06" db="EMBL/GenBank/DDBJ databases">
        <title>Complete Genomes of Monosporascus.</title>
        <authorList>
            <person name="Robinson A.J."/>
            <person name="Natvig D.O."/>
        </authorList>
    </citation>
    <scope>NUCLEOTIDE SEQUENCE [LARGE SCALE GENOMIC DNA]</scope>
    <source>
        <strain evidence="1 2">CBS 110550</strain>
    </source>
</reference>
<sequence>MPLPNQIGRPTPAQAYELAEKHAALLRQLYNHPQFKYLEPPTATIYKIDPNTEPALFWVADFVQNTYVNCIIPFLPAGASRKCKALANPWAHADPNYQWEWEWDAQAGILKDTSGKPVEFPRLPESQAKEKVSDVVTRGFMTKKIVLENETDVKARLLIGGKAFDFGEDIKNAVRNLD</sequence>
<comment type="caution">
    <text evidence="1">The sequence shown here is derived from an EMBL/GenBank/DDBJ whole genome shotgun (WGS) entry which is preliminary data.</text>
</comment>
<proteinExistence type="predicted"/>